<dbReference type="Proteomes" id="UP001186944">
    <property type="component" value="Unassembled WGS sequence"/>
</dbReference>
<accession>A0AA89CAJ9</accession>
<evidence type="ECO:0000256" key="2">
    <source>
        <dbReference type="SAM" id="Coils"/>
    </source>
</evidence>
<evidence type="ECO:0000313" key="3">
    <source>
        <dbReference type="EMBL" id="KAK3108263.1"/>
    </source>
</evidence>
<gene>
    <name evidence="3" type="ORF">FSP39_004399</name>
</gene>
<dbReference type="EMBL" id="VSWD01000001">
    <property type="protein sequence ID" value="KAK3108263.1"/>
    <property type="molecule type" value="Genomic_DNA"/>
</dbReference>
<keyword evidence="4" id="KW-1185">Reference proteome</keyword>
<reference evidence="3" key="1">
    <citation type="submission" date="2019-08" db="EMBL/GenBank/DDBJ databases">
        <title>The improved chromosome-level genome for the pearl oyster Pinctada fucata martensii using PacBio sequencing and Hi-C.</title>
        <authorList>
            <person name="Zheng Z."/>
        </authorList>
    </citation>
    <scope>NUCLEOTIDE SEQUENCE</scope>
    <source>
        <strain evidence="3">ZZ-2019</strain>
        <tissue evidence="3">Adductor muscle</tissue>
    </source>
</reference>
<feature type="coiled-coil region" evidence="2">
    <location>
        <begin position="94"/>
        <end position="199"/>
    </location>
</feature>
<evidence type="ECO:0000256" key="1">
    <source>
        <dbReference type="ARBA" id="ARBA00022722"/>
    </source>
</evidence>
<protein>
    <submittedName>
        <fullName evidence="3">Uncharacterized protein</fullName>
    </submittedName>
</protein>
<proteinExistence type="predicted"/>
<keyword evidence="1" id="KW-0540">Nuclease</keyword>
<dbReference type="PANTHER" id="PTHR11046:SF25">
    <property type="match status" value="1"/>
</dbReference>
<comment type="caution">
    <text evidence="3">The sequence shown here is derived from an EMBL/GenBank/DDBJ whole genome shotgun (WGS) entry which is preliminary data.</text>
</comment>
<dbReference type="PANTHER" id="PTHR11046">
    <property type="entry name" value="OLIGORIBONUCLEASE, MITOCHONDRIAL"/>
    <property type="match status" value="1"/>
</dbReference>
<dbReference type="AlphaFoldDB" id="A0AA89CAJ9"/>
<dbReference type="GO" id="GO:0000175">
    <property type="term" value="F:3'-5'-RNA exonuclease activity"/>
    <property type="evidence" value="ECO:0007669"/>
    <property type="project" value="InterPro"/>
</dbReference>
<dbReference type="InterPro" id="IPR022894">
    <property type="entry name" value="Oligoribonuclease"/>
</dbReference>
<evidence type="ECO:0000313" key="4">
    <source>
        <dbReference type="Proteomes" id="UP001186944"/>
    </source>
</evidence>
<name>A0AA89CAJ9_PINIB</name>
<organism evidence="3 4">
    <name type="scientific">Pinctada imbricata</name>
    <name type="common">Atlantic pearl-oyster</name>
    <name type="synonym">Pinctada martensii</name>
    <dbReference type="NCBI Taxonomy" id="66713"/>
    <lineage>
        <taxon>Eukaryota</taxon>
        <taxon>Metazoa</taxon>
        <taxon>Spiralia</taxon>
        <taxon>Lophotrochozoa</taxon>
        <taxon>Mollusca</taxon>
        <taxon>Bivalvia</taxon>
        <taxon>Autobranchia</taxon>
        <taxon>Pteriomorphia</taxon>
        <taxon>Pterioida</taxon>
        <taxon>Pterioidea</taxon>
        <taxon>Pteriidae</taxon>
        <taxon>Pinctada</taxon>
    </lineage>
</organism>
<keyword evidence="1" id="KW-0378">Hydrolase</keyword>
<sequence>MESVYYIARGNISKFHHDMCSLWNVPSDNVNKRTLYTKAQRGVDLMKKLRKFPDKKRYNNLSASEFVIPKANDDKCKRSIDEQDEKSPKKQCVINNQSCIIEKLRNDIKVLKDKLRNLKLYRLNEKMKRKDIANQSLRKKVIDLQCKLKEKTSKTSSKYTQCDLQNSKVKEILKENDKLKDLLDEINNNQDDVEDEKESKIIDFRLDTKGRPYSAKLRQVFYEFRSRNVGVEHISPLINSVLSLVNTTAVNLPSKSSAALLTCELGIIGRQHIKEEIKTSDNISMLRDGTTKKGHHFYGVEISTNQKIITAGLREVHDGKASTYVDCVNEIIGDIEGEDKSIEVKTKVKNFMTDRCATEAKVNKILTSQFNNKDHDYLPTDSNKQEPNSFKCGVHPLLQMSDVCIKEIQNLEKSEGISNDDADLKKETVCVKLLKCVSKLFHKDGSGDPLLASLFITSCSEHEMKNVPIMNFRGNRFNLLFYNAAGTYILKDKIIEYISSSKSSLNYIQSFIMTYLQNSFTLSILRALAILCKKLQNHIGTLFKIYLKML</sequence>
<keyword evidence="2" id="KW-0175">Coiled coil</keyword>